<dbReference type="InterPro" id="IPR001094">
    <property type="entry name" value="Flavdoxin-like"/>
</dbReference>
<feature type="domain" description="Flavodoxin-like" evidence="2">
    <location>
        <begin position="1"/>
        <end position="84"/>
    </location>
</feature>
<dbReference type="PANTHER" id="PTHR19384">
    <property type="entry name" value="NITRIC OXIDE SYNTHASE-RELATED"/>
    <property type="match status" value="1"/>
</dbReference>
<reference evidence="3 4" key="1">
    <citation type="journal article" date="2018" name="Nat. Genet.">
        <title>Extensive intraspecific gene order and gene structural variations between Mo17 and other maize genomes.</title>
        <authorList>
            <person name="Sun S."/>
            <person name="Zhou Y."/>
            <person name="Chen J."/>
            <person name="Shi J."/>
            <person name="Zhao H."/>
            <person name="Zhao H."/>
            <person name="Song W."/>
            <person name="Zhang M."/>
            <person name="Cui Y."/>
            <person name="Dong X."/>
            <person name="Liu H."/>
            <person name="Ma X."/>
            <person name="Jiao Y."/>
            <person name="Wang B."/>
            <person name="Wei X."/>
            <person name="Stein J.C."/>
            <person name="Glaubitz J.C."/>
            <person name="Lu F."/>
            <person name="Yu G."/>
            <person name="Liang C."/>
            <person name="Fengler K."/>
            <person name="Li B."/>
            <person name="Rafalski A."/>
            <person name="Schnable P.S."/>
            <person name="Ware D.H."/>
            <person name="Buckler E.S."/>
            <person name="Lai J."/>
        </authorList>
    </citation>
    <scope>NUCLEOTIDE SEQUENCE [LARGE SCALE GENOMIC DNA]</scope>
    <source>
        <strain evidence="4">cv. Missouri 17</strain>
        <tissue evidence="3">Seedling</tissue>
    </source>
</reference>
<gene>
    <name evidence="3" type="primary">ATR2</name>
    <name evidence="3" type="ORF">Zm00014a_017188</name>
</gene>
<dbReference type="Proteomes" id="UP000251960">
    <property type="component" value="Chromosome 4"/>
</dbReference>
<evidence type="ECO:0000313" key="3">
    <source>
        <dbReference type="EMBL" id="PWZ27446.1"/>
    </source>
</evidence>
<dbReference type="PROSITE" id="PS50902">
    <property type="entry name" value="FLAVODOXIN_LIKE"/>
    <property type="match status" value="1"/>
</dbReference>
<evidence type="ECO:0000313" key="4">
    <source>
        <dbReference type="Proteomes" id="UP000251960"/>
    </source>
</evidence>
<comment type="caution">
    <text evidence="3">The sequence shown here is derived from an EMBL/GenBank/DDBJ whole genome shotgun (WGS) entry which is preliminary data.</text>
</comment>
<sequence length="88" mass="9670">MGTESLLIMHQDSTNGGREGSLLKDLKYCVFGLGNTQYEHFNKVAKMVDELLQEQGGKRLVPVGLALETMMSASRISPHGQMVMSSQI</sequence>
<keyword evidence="1" id="KW-0285">Flavoprotein</keyword>
<proteinExistence type="predicted"/>
<dbReference type="PANTHER" id="PTHR19384:SF107">
    <property type="entry name" value="NADPH--CYTOCHROME P450 REDUCTASE 1"/>
    <property type="match status" value="1"/>
</dbReference>
<dbReference type="SUPFAM" id="SSF52218">
    <property type="entry name" value="Flavoproteins"/>
    <property type="match status" value="1"/>
</dbReference>
<accession>A0A3L6F2R8</accession>
<dbReference type="AlphaFoldDB" id="A0A3L6F2R8"/>
<dbReference type="InterPro" id="IPR008254">
    <property type="entry name" value="Flavodoxin/NO_synth"/>
</dbReference>
<dbReference type="EMBL" id="NCVQ01000005">
    <property type="protein sequence ID" value="PWZ27446.1"/>
    <property type="molecule type" value="Genomic_DNA"/>
</dbReference>
<dbReference type="InterPro" id="IPR029039">
    <property type="entry name" value="Flavoprotein-like_sf"/>
</dbReference>
<evidence type="ECO:0000259" key="2">
    <source>
        <dbReference type="PROSITE" id="PS50902"/>
    </source>
</evidence>
<dbReference type="PRINTS" id="PR00369">
    <property type="entry name" value="FLAVODOXIN"/>
</dbReference>
<name>A0A3L6F2R8_MAIZE</name>
<dbReference type="Pfam" id="PF00258">
    <property type="entry name" value="Flavodoxin_1"/>
    <property type="match status" value="1"/>
</dbReference>
<evidence type="ECO:0000256" key="1">
    <source>
        <dbReference type="ARBA" id="ARBA00022630"/>
    </source>
</evidence>
<dbReference type="Gene3D" id="3.40.50.360">
    <property type="match status" value="1"/>
</dbReference>
<protein>
    <submittedName>
        <fullName evidence="3">NADPH--cytochrome P450 reductase 2</fullName>
    </submittedName>
</protein>
<organism evidence="3 4">
    <name type="scientific">Zea mays</name>
    <name type="common">Maize</name>
    <dbReference type="NCBI Taxonomy" id="4577"/>
    <lineage>
        <taxon>Eukaryota</taxon>
        <taxon>Viridiplantae</taxon>
        <taxon>Streptophyta</taxon>
        <taxon>Embryophyta</taxon>
        <taxon>Tracheophyta</taxon>
        <taxon>Spermatophyta</taxon>
        <taxon>Magnoliopsida</taxon>
        <taxon>Liliopsida</taxon>
        <taxon>Poales</taxon>
        <taxon>Poaceae</taxon>
        <taxon>PACMAD clade</taxon>
        <taxon>Panicoideae</taxon>
        <taxon>Andropogonodae</taxon>
        <taxon>Andropogoneae</taxon>
        <taxon>Tripsacinae</taxon>
        <taxon>Zea</taxon>
    </lineage>
</organism>
<dbReference type="GO" id="GO:0010181">
    <property type="term" value="F:FMN binding"/>
    <property type="evidence" value="ECO:0007669"/>
    <property type="project" value="InterPro"/>
</dbReference>